<evidence type="ECO:0000313" key="2">
    <source>
        <dbReference type="Proteomes" id="UP000013940"/>
    </source>
</evidence>
<protein>
    <submittedName>
        <fullName evidence="1">Uncharacterized protein</fullName>
    </submittedName>
</protein>
<dbReference type="AlphaFoldDB" id="A0A2C9EK19"/>
<dbReference type="Proteomes" id="UP000013940">
    <property type="component" value="Chromosome"/>
</dbReference>
<dbReference type="eggNOG" id="ENOG50322RP">
    <property type="taxonomic scope" value="Bacteria"/>
</dbReference>
<proteinExistence type="predicted"/>
<dbReference type="EMBL" id="CP003190">
    <property type="protein sequence ID" value="AGL84007.1"/>
    <property type="molecule type" value="Genomic_DNA"/>
</dbReference>
<organism evidence="1 2">
    <name type="scientific">Pseudomonas protegens (strain DSM 19095 / LMG 27888 / CFBP 6595 / CHA0)</name>
    <dbReference type="NCBI Taxonomy" id="1124983"/>
    <lineage>
        <taxon>Bacteria</taxon>
        <taxon>Pseudomonadati</taxon>
        <taxon>Pseudomonadota</taxon>
        <taxon>Gammaproteobacteria</taxon>
        <taxon>Pseudomonadales</taxon>
        <taxon>Pseudomonadaceae</taxon>
        <taxon>Pseudomonas</taxon>
    </lineage>
</organism>
<accession>A0A2C9EK19</accession>
<dbReference type="KEGG" id="pprc:PFLCHA0_c22360"/>
<gene>
    <name evidence="1" type="ORF">PFLCHA0_c22360</name>
</gene>
<dbReference type="HOGENOM" id="CLU_093162_0_0_6"/>
<reference evidence="2" key="1">
    <citation type="journal article" date="2014" name="Genome Announc.">
        <title>Full-genome sequence of the plant growth-promoting bacterium Pseudomonas protegens CHA0.</title>
        <authorList>
            <person name="Jousset A."/>
            <person name="Schuldes J."/>
            <person name="Keel C."/>
            <person name="Maurhofer M."/>
            <person name="Daniel R."/>
            <person name="Scheu S."/>
            <person name="Thuermer A."/>
        </authorList>
    </citation>
    <scope>NUCLEOTIDE SEQUENCE [LARGE SCALE GENOMIC DNA]</scope>
    <source>
        <strain evidence="2">DSM 19095 / LMG 27888 / CFBP 6595 / CHA0</strain>
    </source>
</reference>
<name>A0A2C9EK19_PSEPH</name>
<sequence>MLAPCIWKIEYTNIHMYCASQNFSRRRPAARSGQRSVAFHGRCTAAHCTIAPAFQPLITLPSKTEPSTAPAKEVIRSMTVSELLAAIRKPYVETLARVAAEGAAYVEPAYRNSDGSLAVEGAMATPCRVDVIAAEGASAGEPVQVDSETELGFEPVRFAIEQMAVVISPFGWDWLPLEVRGLSLEQASEVIRAWFFEWFDGEDENLPTEEGLQGVLHFVSDPEATEEGYRLKIDLGSAPEQALEALLFALADAGASGAFLA</sequence>
<evidence type="ECO:0000313" key="1">
    <source>
        <dbReference type="EMBL" id="AGL84007.1"/>
    </source>
</evidence>